<dbReference type="Pfam" id="PF13577">
    <property type="entry name" value="SnoaL_4"/>
    <property type="match status" value="1"/>
</dbReference>
<comment type="caution">
    <text evidence="2">The sequence shown here is derived from an EMBL/GenBank/DDBJ whole genome shotgun (WGS) entry which is preliminary data.</text>
</comment>
<dbReference type="Gene3D" id="3.10.450.50">
    <property type="match status" value="1"/>
</dbReference>
<feature type="domain" description="SnoaL-like" evidence="1">
    <location>
        <begin position="2"/>
        <end position="119"/>
    </location>
</feature>
<protein>
    <submittedName>
        <fullName evidence="2">Nuclear transport factor 2 family protein</fullName>
    </submittedName>
</protein>
<dbReference type="InterPro" id="IPR037401">
    <property type="entry name" value="SnoaL-like"/>
</dbReference>
<organism evidence="2 3">
    <name type="scientific">Mycobacterium deserti</name>
    <dbReference type="NCBI Taxonomy" id="2978347"/>
    <lineage>
        <taxon>Bacteria</taxon>
        <taxon>Bacillati</taxon>
        <taxon>Actinomycetota</taxon>
        <taxon>Actinomycetes</taxon>
        <taxon>Mycobacteriales</taxon>
        <taxon>Mycobacteriaceae</taxon>
        <taxon>Mycobacterium</taxon>
    </lineage>
</organism>
<dbReference type="SUPFAM" id="SSF54427">
    <property type="entry name" value="NTF2-like"/>
    <property type="match status" value="1"/>
</dbReference>
<reference evidence="3" key="1">
    <citation type="submission" date="2023-07" db="EMBL/GenBank/DDBJ databases">
        <authorList>
            <person name="Deng Y."/>
            <person name="Zhang Y.-Q."/>
        </authorList>
    </citation>
    <scope>NUCLEOTIDE SEQUENCE [LARGE SCALE GENOMIC DNA]</scope>
    <source>
        <strain evidence="3">CPCC 205710</strain>
    </source>
</reference>
<evidence type="ECO:0000313" key="3">
    <source>
        <dbReference type="Proteomes" id="UP001206639"/>
    </source>
</evidence>
<accession>A0ABT2M4K2</accession>
<sequence>MLAIGHLAAAYADAVSRGEIAEACLTYAEDGERHSPTTEPAIGRVAVTATIAATCASLEFVFQTVHQGLVQIDSDLARARFPITEWARRRSDARPIQFLGVYEDDCIRTSEGWRFARRTLLPRTMGRPEGLNGRLVALDGLTPWTGAVGG</sequence>
<dbReference type="EMBL" id="JAODWD010000001">
    <property type="protein sequence ID" value="MCT7657194.1"/>
    <property type="molecule type" value="Genomic_DNA"/>
</dbReference>
<dbReference type="RefSeq" id="WP_260991263.1">
    <property type="nucleotide sequence ID" value="NZ_JAODWD010000001.1"/>
</dbReference>
<evidence type="ECO:0000313" key="2">
    <source>
        <dbReference type="EMBL" id="MCT7657194.1"/>
    </source>
</evidence>
<dbReference type="InterPro" id="IPR032710">
    <property type="entry name" value="NTF2-like_dom_sf"/>
</dbReference>
<proteinExistence type="predicted"/>
<name>A0ABT2M4K2_9MYCO</name>
<evidence type="ECO:0000259" key="1">
    <source>
        <dbReference type="Pfam" id="PF13577"/>
    </source>
</evidence>
<keyword evidence="3" id="KW-1185">Reference proteome</keyword>
<gene>
    <name evidence="2" type="ORF">N4S67_02010</name>
</gene>
<dbReference type="Proteomes" id="UP001206639">
    <property type="component" value="Unassembled WGS sequence"/>
</dbReference>